<feature type="compositionally biased region" description="Basic and acidic residues" evidence="1">
    <location>
        <begin position="1080"/>
        <end position="1095"/>
    </location>
</feature>
<feature type="region of interest" description="Disordered" evidence="1">
    <location>
        <begin position="951"/>
        <end position="1041"/>
    </location>
</feature>
<feature type="region of interest" description="Disordered" evidence="1">
    <location>
        <begin position="149"/>
        <end position="171"/>
    </location>
</feature>
<feature type="compositionally biased region" description="Low complexity" evidence="1">
    <location>
        <begin position="639"/>
        <end position="648"/>
    </location>
</feature>
<dbReference type="AlphaFoldDB" id="A0AA39Z7Q0"/>
<feature type="compositionally biased region" description="Basic and acidic residues" evidence="1">
    <location>
        <begin position="1027"/>
        <end position="1041"/>
    </location>
</feature>
<feature type="region of interest" description="Disordered" evidence="1">
    <location>
        <begin position="1053"/>
        <end position="1155"/>
    </location>
</feature>
<dbReference type="EMBL" id="JAULSY010000102">
    <property type="protein sequence ID" value="KAK0665781.1"/>
    <property type="molecule type" value="Genomic_DNA"/>
</dbReference>
<protein>
    <submittedName>
        <fullName evidence="2">Uncharacterized protein</fullName>
    </submittedName>
</protein>
<dbReference type="Proteomes" id="UP001174997">
    <property type="component" value="Unassembled WGS sequence"/>
</dbReference>
<proteinExistence type="predicted"/>
<gene>
    <name evidence="2" type="ORF">QBC41DRAFT_282277</name>
</gene>
<feature type="region of interest" description="Disordered" evidence="1">
    <location>
        <begin position="433"/>
        <end position="458"/>
    </location>
</feature>
<evidence type="ECO:0000256" key="1">
    <source>
        <dbReference type="SAM" id="MobiDB-lite"/>
    </source>
</evidence>
<feature type="region of interest" description="Disordered" evidence="1">
    <location>
        <begin position="847"/>
        <end position="879"/>
    </location>
</feature>
<reference evidence="2" key="1">
    <citation type="submission" date="2023-06" db="EMBL/GenBank/DDBJ databases">
        <title>Genome-scale phylogeny and comparative genomics of the fungal order Sordariales.</title>
        <authorList>
            <consortium name="Lawrence Berkeley National Laboratory"/>
            <person name="Hensen N."/>
            <person name="Bonometti L."/>
            <person name="Westerberg I."/>
            <person name="Brannstrom I.O."/>
            <person name="Guillou S."/>
            <person name="Cros-Aarteil S."/>
            <person name="Calhoun S."/>
            <person name="Haridas S."/>
            <person name="Kuo A."/>
            <person name="Mondo S."/>
            <person name="Pangilinan J."/>
            <person name="Riley R."/>
            <person name="Labutti K."/>
            <person name="Andreopoulos B."/>
            <person name="Lipzen A."/>
            <person name="Chen C."/>
            <person name="Yanf M."/>
            <person name="Daum C."/>
            <person name="Ng V."/>
            <person name="Clum A."/>
            <person name="Steindorff A."/>
            <person name="Ohm R."/>
            <person name="Martin F."/>
            <person name="Silar P."/>
            <person name="Natvig D."/>
            <person name="Lalanne C."/>
            <person name="Gautier V."/>
            <person name="Ament-Velasquez S.L."/>
            <person name="Kruys A."/>
            <person name="Hutchinson M.I."/>
            <person name="Powell A.J."/>
            <person name="Barry K."/>
            <person name="Miller A.N."/>
            <person name="Grigoriev I.V."/>
            <person name="Debuchy R."/>
            <person name="Gladieux P."/>
            <person name="Thoren M.H."/>
            <person name="Johannesson H."/>
        </authorList>
    </citation>
    <scope>NUCLEOTIDE SEQUENCE</scope>
    <source>
        <strain evidence="2">CBS 307.81</strain>
    </source>
</reference>
<evidence type="ECO:0000313" key="2">
    <source>
        <dbReference type="EMBL" id="KAK0665781.1"/>
    </source>
</evidence>
<keyword evidence="3" id="KW-1185">Reference proteome</keyword>
<feature type="compositionally biased region" description="Low complexity" evidence="1">
    <location>
        <begin position="697"/>
        <end position="707"/>
    </location>
</feature>
<organism evidence="2 3">
    <name type="scientific">Cercophora samala</name>
    <dbReference type="NCBI Taxonomy" id="330535"/>
    <lineage>
        <taxon>Eukaryota</taxon>
        <taxon>Fungi</taxon>
        <taxon>Dikarya</taxon>
        <taxon>Ascomycota</taxon>
        <taxon>Pezizomycotina</taxon>
        <taxon>Sordariomycetes</taxon>
        <taxon>Sordariomycetidae</taxon>
        <taxon>Sordariales</taxon>
        <taxon>Lasiosphaeriaceae</taxon>
        <taxon>Cercophora</taxon>
    </lineage>
</organism>
<evidence type="ECO:0000313" key="3">
    <source>
        <dbReference type="Proteomes" id="UP001174997"/>
    </source>
</evidence>
<feature type="compositionally biased region" description="Basic and acidic residues" evidence="1">
    <location>
        <begin position="611"/>
        <end position="624"/>
    </location>
</feature>
<feature type="compositionally biased region" description="Low complexity" evidence="1">
    <location>
        <begin position="847"/>
        <end position="864"/>
    </location>
</feature>
<name>A0AA39Z7Q0_9PEZI</name>
<feature type="compositionally biased region" description="Acidic residues" evidence="1">
    <location>
        <begin position="1101"/>
        <end position="1110"/>
    </location>
</feature>
<feature type="compositionally biased region" description="Low complexity" evidence="1">
    <location>
        <begin position="1053"/>
        <end position="1071"/>
    </location>
</feature>
<feature type="compositionally biased region" description="Basic and acidic residues" evidence="1">
    <location>
        <begin position="1010"/>
        <end position="1019"/>
    </location>
</feature>
<accession>A0AA39Z7Q0</accession>
<feature type="compositionally biased region" description="Basic residues" evidence="1">
    <location>
        <begin position="625"/>
        <end position="638"/>
    </location>
</feature>
<comment type="caution">
    <text evidence="2">The sequence shown here is derived from an EMBL/GenBank/DDBJ whole genome shotgun (WGS) entry which is preliminary data.</text>
</comment>
<feature type="compositionally biased region" description="Basic and acidic residues" evidence="1">
    <location>
        <begin position="542"/>
        <end position="561"/>
    </location>
</feature>
<sequence>MTKTGMSFVQVIRTFRLGASEAGELMNLVGAEQRKIDSFDEEVKKHLHTADLTWMDEYNKTHTPLITDHLTAKEIRQAKAFMNFMGFKDIASKLGEYVGVGTGRRFPIVLNHFWGDGFKDLPPHFKVFCSEELGEMASTWNDLQRKHPPRLSTPEMHVRLDPPPGTINPRRLLNDPEPFSSARYPLGGHNLAHRAHINEPLIQDPSLQVASSTPSFPPSLYGSRSHGVPTVNAGYHHSGRTQPVGRPQHGLPVFLPDPGYGVPINPFATLPPPSMPHNPGHAQYGSWQPYFQVQYEPQFPEGPQHQQMYQDRGSYWGPPSYYREPENIHFTMAMGEDQSPRPAPLIIRRPYSPLPARHQQPSDIDVIESEQDWEFNLSPAFGHGFRRAPGSNNMEAPHIADLQPHRRPPGPMGHHPQQVADRGLGDLIDLTSDPRRSMGTARGAVQQGTNPSRMGYVPRGQFSNTTGALGMTPAGELSRQNIASSSRSEVPLLNTAQLAMLYNTYDQPRPSTGTLDHAVDNVRTSDAQQAKHIPSEPLLNYPRHEIQQRDPRLQKQVDQWRNKFQNTWTPEPESGSEFDSQDHEEEAVPSVPARPTRTRKVQDDDDSDDDFVLRRDEEVQEKQQEKRRRVSLPARSRKSAVSAVSASAGTSTRPRGALKKSADVAAPVVGATNKRKAAQTGESQAAPKKRRVNNEASSTHTGSSTSRTQRRRSAPADDGFSDGGEEYDDGKKSKPARGRRQPGGVWGNADTMFTNGRGGFMKRSEVAALPNTKYRPGGSFGGGKWLEEDTGVLWLPVNPSEQCRKNLVENATPPEPALGAREKTVKKDTKLTTQAVKKTIRLVSQVAAPSSSQISSSQATNSSATIGHSSPAKAPEPESFEEFLSSRGFYTREKFETDSLFWAYISALGPPFSTHPGAPTLGPPPKGKSLDNYIPAETRAHHEAYLAAQEAAGDETHQQQDTESEEQGGQTAQETSQEGVHKTTRTTTKESPEESIGEAAKDIQQTPQVREAEKTDLPDLLRNQGLDLDKPPALDTTEKLARYSTRLRSAVFGLLPRSRGSSSGSRSASPATETPGKKLTTKDAEVKEGAAKEAASKNTAEEADTEDAATEDQNPVNPGTSAGVMTIRTLRPRKGKEVDRGNTLAEPLEKKVCGK</sequence>
<feature type="region of interest" description="Disordered" evidence="1">
    <location>
        <begin position="525"/>
        <end position="758"/>
    </location>
</feature>
<feature type="compositionally biased region" description="Polar residues" evidence="1">
    <location>
        <begin position="967"/>
        <end position="978"/>
    </location>
</feature>
<feature type="compositionally biased region" description="Acidic residues" evidence="1">
    <location>
        <begin position="719"/>
        <end position="728"/>
    </location>
</feature>